<reference evidence="2 3" key="2">
    <citation type="journal article" date="2014" name="PLoS ONE">
        <title>Evolution of mitochondria reconstructed from the energy metabolism of living bacteria.</title>
        <authorList>
            <person name="Degli Esposti M."/>
            <person name="Chouaia B."/>
            <person name="Comandatore F."/>
            <person name="Crotti E."/>
            <person name="Sassera D."/>
            <person name="Lievens P.M."/>
            <person name="Daffonchio D."/>
            <person name="Bandi C."/>
        </authorList>
    </citation>
    <scope>NUCLEOTIDE SEQUENCE [LARGE SCALE GENOMIC DNA]</scope>
    <source>
        <strain evidence="2 3">SF2.1</strain>
    </source>
</reference>
<dbReference type="Proteomes" id="UP000027583">
    <property type="component" value="Unassembled WGS sequence"/>
</dbReference>
<dbReference type="InterPro" id="IPR031807">
    <property type="entry name" value="HicB-like"/>
</dbReference>
<evidence type="ECO:0000313" key="3">
    <source>
        <dbReference type="Proteomes" id="UP000027583"/>
    </source>
</evidence>
<protein>
    <recommendedName>
        <fullName evidence="1">HicB-like antitoxin of toxin-antitoxin system domain-containing protein</fullName>
    </recommendedName>
</protein>
<dbReference type="SUPFAM" id="SSF143100">
    <property type="entry name" value="TTHA1013/TTHA0281-like"/>
    <property type="match status" value="1"/>
</dbReference>
<reference evidence="2 3" key="1">
    <citation type="journal article" date="2014" name="Genome Biol. Evol.">
        <title>Acetic acid bacteria genomes reveal functional traits for adaptation to life in insect guts.</title>
        <authorList>
            <person name="Chouaia B."/>
            <person name="Gaiarsa S."/>
            <person name="Crotti E."/>
            <person name="Comandatore F."/>
            <person name="Degli Esposti M."/>
            <person name="Ricci I."/>
            <person name="Alma A."/>
            <person name="Favia G."/>
            <person name="Bandi C."/>
            <person name="Daffonchio D."/>
        </authorList>
    </citation>
    <scope>NUCLEOTIDE SEQUENCE [LARGE SCALE GENOMIC DNA]</scope>
    <source>
        <strain evidence="2 3">SF2.1</strain>
    </source>
</reference>
<comment type="caution">
    <text evidence="2">The sequence shown here is derived from an EMBL/GenBank/DDBJ whole genome shotgun (WGS) entry which is preliminary data.</text>
</comment>
<feature type="domain" description="HicB-like antitoxin of toxin-antitoxin system" evidence="1">
    <location>
        <begin position="3"/>
        <end position="128"/>
    </location>
</feature>
<proteinExistence type="predicted"/>
<dbReference type="PANTHER" id="PTHR34504:SF2">
    <property type="entry name" value="UPF0150 PROTEIN SSL0259"/>
    <property type="match status" value="1"/>
</dbReference>
<dbReference type="CDD" id="cd21631">
    <property type="entry name" value="RHH_CopG_NikR-like"/>
    <property type="match status" value="1"/>
</dbReference>
<dbReference type="EMBL" id="CBLX010000003">
    <property type="protein sequence ID" value="CDG38553.1"/>
    <property type="molecule type" value="Genomic_DNA"/>
</dbReference>
<dbReference type="AlphaFoldDB" id="A0A060QCY4"/>
<dbReference type="PANTHER" id="PTHR34504">
    <property type="entry name" value="ANTITOXIN HICB"/>
    <property type="match status" value="1"/>
</dbReference>
<accession>A0A060QCY4</accession>
<dbReference type="Pfam" id="PF15919">
    <property type="entry name" value="HicB_lk_antitox"/>
    <property type="match status" value="1"/>
</dbReference>
<organism evidence="2 3">
    <name type="scientific">Asaia bogorensis</name>
    <dbReference type="NCBI Taxonomy" id="91915"/>
    <lineage>
        <taxon>Bacteria</taxon>
        <taxon>Pseudomonadati</taxon>
        <taxon>Pseudomonadota</taxon>
        <taxon>Alphaproteobacteria</taxon>
        <taxon>Acetobacterales</taxon>
        <taxon>Acetobacteraceae</taxon>
        <taxon>Asaia</taxon>
    </lineage>
</organism>
<dbReference type="Gene3D" id="3.30.160.250">
    <property type="match status" value="1"/>
</dbReference>
<dbReference type="eggNOG" id="COG1598">
    <property type="taxonomic scope" value="Bacteria"/>
</dbReference>
<evidence type="ECO:0000259" key="1">
    <source>
        <dbReference type="Pfam" id="PF15919"/>
    </source>
</evidence>
<evidence type="ECO:0000313" key="2">
    <source>
        <dbReference type="EMBL" id="CDG38553.1"/>
    </source>
</evidence>
<name>A0A060QCY4_9PROT</name>
<dbReference type="InterPro" id="IPR035069">
    <property type="entry name" value="TTHA1013/TTHA0281-like"/>
</dbReference>
<dbReference type="InterPro" id="IPR051404">
    <property type="entry name" value="TA_system_antitoxin"/>
</dbReference>
<gene>
    <name evidence="2" type="ORF">ASAP_0508</name>
</gene>
<sequence>MIYPIVIETGSETRAFSVIVPDLPGCFSAGDTFDESVNCAAEAITSWIEEAIENGQNVPFPSSLDQLRAGSEWIGPDWIWGFVAVNPALFDESVERIKITLPRRILARLDRRARKENETRSGMIAKLALTV</sequence>